<organism evidence="2 3">
    <name type="scientific">candidate division WOR-3 bacterium</name>
    <dbReference type="NCBI Taxonomy" id="2052148"/>
    <lineage>
        <taxon>Bacteria</taxon>
        <taxon>Bacteria division WOR-3</taxon>
    </lineage>
</organism>
<evidence type="ECO:0000313" key="2">
    <source>
        <dbReference type="EMBL" id="RKX69658.1"/>
    </source>
</evidence>
<evidence type="ECO:0000259" key="1">
    <source>
        <dbReference type="Pfam" id="PF14349"/>
    </source>
</evidence>
<feature type="domain" description="Gliding motility protein SprA N-terminal" evidence="1">
    <location>
        <begin position="888"/>
        <end position="1249"/>
    </location>
</feature>
<protein>
    <recommendedName>
        <fullName evidence="1">Gliding motility protein SprA N-terminal domain-containing protein</fullName>
    </recommendedName>
</protein>
<name>A0A660SFT3_UNCW3</name>
<dbReference type="EMBL" id="QNBE01000072">
    <property type="protein sequence ID" value="RKX69658.1"/>
    <property type="molecule type" value="Genomic_DNA"/>
</dbReference>
<reference evidence="2 3" key="1">
    <citation type="submission" date="2018-06" db="EMBL/GenBank/DDBJ databases">
        <title>Extensive metabolic versatility and redundancy in microbially diverse, dynamic hydrothermal sediments.</title>
        <authorList>
            <person name="Dombrowski N."/>
            <person name="Teske A."/>
            <person name="Baker B.J."/>
        </authorList>
    </citation>
    <scope>NUCLEOTIDE SEQUENCE [LARGE SCALE GENOMIC DNA]</scope>
    <source>
        <strain evidence="2">B36_G15</strain>
    </source>
</reference>
<proteinExistence type="predicted"/>
<sequence length="1820" mass="207272">MIIPLLFATLGIRIPPEYLTPNQTISRDARYIIFEDLLLGKPYEIDSVLPVIDYEEILFYHTFDGLMTRRLRQELERRKTGGKKGFFDVIEFPLPKTKALSSLIGEKGKLDVDVSEKITFGGRQTYVSGEEFKTGGGGLPELEMKQELKVNLDGSVGEKIHILIDHDSERENESKNKIRLTYTGDEDEIVQEIEAGDIQLAIPPTTYTGDIPSHQGLFGIKTRTRIGPLELTAIASREESKAKQATFQGMTQLMTDTLYGRDYARRQFFYLGTHQGVSHIEVWIDDRDYTPDPGQILRKGQALIDTNDDNILDTLGYEGTWRELKRGEEYYFIAGANIIWLNQMLPYEHDLGVYYILEGGDTVGSMPDSGMITLKLIGPDRANIPAESPCWHYERKNRYYIREGVSLDSLKIYKRGEGGAVREMDEHNQPYVQILGLDPNKDGKIEIDRFNPGDGFLVFPDSFPFWSDKLSDPDTVIYTKWSLDPGEGMKYFIVAKYSIGQQFFNLGAFDILEGSEKVVVNGEVWERDRDYTIDYESGIITFKRELPPNADIKITYEYMPFMSFSQRSLFGLRGEMEPIENGKFGSSILYRSEGYRELYPTLESEPYSRMIWEADFAYPLKLDFLTNLIDRLPIVETDAPSTFTTNFEVALSRTVLNTRGEAYLDDFDKSTSFDRDFGVHPFTFWKPSSRPLTKDTSDFVHEHRLIYYNPEVQYVKGDILTSTPDPNTPVEILKVFFQPDQGNPSSFAGIMKGLEPWIDLKDCDMLEIVVKGSGGRIHIDLATQLCEDQLRRDRAGNLVGYGKWDNEDRNRDGIFSVGDEDTGLDGVFGDDDKYPTIPGDVGNDDYESKDYSGGGINGTEGNTVWDNEDINRDRACTMEWMNQRFVSYSFHLDSSRFRIENASLRSGWKLFRIPIKDSTIFDTAVGEIDWEQISFIRIWFDGFIQPESLFFYKIAAVGSRWENRGVHAVDNSVVQDYEKVEISPVNTTTHGYYKPPRPLRRDEFGKLEEEGALEVRIDSLGKNHRAVIFRSNETDEDYRAYRAISLYLHHFHADLTFILRFGLDSLNYYEYRNRITRGEKGYNDYYYFRIDMEELIDLKRRTRGKDTLTRGNYKVVGNPSIASIHFFELSFLNDIGGLVSDTIWVNELKVEGSKVEVGRIARGSATLTLADVANASFNYNESNGLFKRLTDAPGISTSGRDRNYGFSSNVQLDKFLPKGWSFHIPLSYSQNVSKSWNRFSIYGTDIPLSPAEAERQTNRSWSDNLSITLSKSNSRNWLLRKTLDRMNFSWSRSRSDNISPLSMDSSYSKSRGVTYSLELFPKFHFGRTEISPLPPVFNLGLNLNDNWGSHYTRTDLDSAFTLQTHTFNRTANPSLSFDQTIYSFSGGKFYSSMSYGYNISQNRDLLPDSLYKDTVWYGEEIGRDQGFSASMSNRVAGLASPNINFSSSYSEDHRPEIRTERDLRSVNNSGELSFSGSVEIQRLLSFIAGLRDESKDTLVVKGSPQWLLIQLDKLGERLTAPSLRYSLSHSSSFPLIKRRPPLNYQFGMVDTIPVEDTTAQGLGSHQRRRLFSVNSGLNLNRISTRFGYTRTISRNFSFGTNVTETRSKTYPQLDLSVRGLERLPPLKRTFASVSANSYFEIGEELRGTIITDTATGEDSLDPTEYSKRYEFNPLVSLSTRLKKRPITVNIGTNYSRTKSTTFSSGMTTDILQESKGGNVSFSYSFSAPQGLKIPGLRGIKFRSELSVSITGSYQRTTQRNLTTGTKTSDYRTIQSDLGLSYNFSSSVKGGSTVEYSTNTDYILERTTKTIGINFWVLFLF</sequence>
<dbReference type="InterPro" id="IPR025684">
    <property type="entry name" value="SprA_N_dom"/>
</dbReference>
<evidence type="ECO:0000313" key="3">
    <source>
        <dbReference type="Proteomes" id="UP000268469"/>
    </source>
</evidence>
<dbReference type="Pfam" id="PF14349">
    <property type="entry name" value="SprA_N"/>
    <property type="match status" value="1"/>
</dbReference>
<accession>A0A660SFT3</accession>
<dbReference type="Proteomes" id="UP000268469">
    <property type="component" value="Unassembled WGS sequence"/>
</dbReference>
<comment type="caution">
    <text evidence="2">The sequence shown here is derived from an EMBL/GenBank/DDBJ whole genome shotgun (WGS) entry which is preliminary data.</text>
</comment>
<gene>
    <name evidence="2" type="ORF">DRP53_07525</name>
</gene>